<sequence>MTTFQESKTIVETFGEGGWLEILDCLLNDFIEVTNDEFVESITNEFAFTDNYEYVPERVYYSFYKHQPPGNYGVTGIEQVI</sequence>
<evidence type="ECO:0000313" key="1">
    <source>
        <dbReference type="EMBL" id="PWA01541.1"/>
    </source>
</evidence>
<proteinExistence type="predicted"/>
<protein>
    <submittedName>
        <fullName evidence="1">Uncharacterized protein</fullName>
    </submittedName>
</protein>
<keyword evidence="2" id="KW-1185">Reference proteome</keyword>
<dbReference type="EMBL" id="MBFU01000163">
    <property type="protein sequence ID" value="PWA01541.1"/>
    <property type="molecule type" value="Genomic_DNA"/>
</dbReference>
<dbReference type="Proteomes" id="UP000245591">
    <property type="component" value="Unassembled WGS sequence"/>
</dbReference>
<gene>
    <name evidence="1" type="ORF">BB558_002367</name>
</gene>
<reference evidence="1 2" key="1">
    <citation type="journal article" date="2018" name="MBio">
        <title>Comparative Genomics Reveals the Core Gene Toolbox for the Fungus-Insect Symbiosis.</title>
        <authorList>
            <person name="Wang Y."/>
            <person name="Stata M."/>
            <person name="Wang W."/>
            <person name="Stajich J.E."/>
            <person name="White M.M."/>
            <person name="Moncalvo J.M."/>
        </authorList>
    </citation>
    <scope>NUCLEOTIDE SEQUENCE [LARGE SCALE GENOMIC DNA]</scope>
    <source>
        <strain evidence="1 2">AUS-126-30</strain>
    </source>
</reference>
<name>A0A2U1J8X8_SMIAN</name>
<evidence type="ECO:0000313" key="2">
    <source>
        <dbReference type="Proteomes" id="UP000245591"/>
    </source>
</evidence>
<dbReference type="AlphaFoldDB" id="A0A2U1J8X8"/>
<organism evidence="1 2">
    <name type="scientific">Smittium angustum</name>
    <dbReference type="NCBI Taxonomy" id="133377"/>
    <lineage>
        <taxon>Eukaryota</taxon>
        <taxon>Fungi</taxon>
        <taxon>Fungi incertae sedis</taxon>
        <taxon>Zoopagomycota</taxon>
        <taxon>Kickxellomycotina</taxon>
        <taxon>Harpellomycetes</taxon>
        <taxon>Harpellales</taxon>
        <taxon>Legeriomycetaceae</taxon>
        <taxon>Smittium</taxon>
    </lineage>
</organism>
<accession>A0A2U1J8X8</accession>
<comment type="caution">
    <text evidence="1">The sequence shown here is derived from an EMBL/GenBank/DDBJ whole genome shotgun (WGS) entry which is preliminary data.</text>
</comment>